<comment type="caution">
    <text evidence="1">The sequence shown here is derived from an EMBL/GenBank/DDBJ whole genome shotgun (WGS) entry which is preliminary data.</text>
</comment>
<dbReference type="EMBL" id="VUJX02000002">
    <property type="protein sequence ID" value="KAL0940602.1"/>
    <property type="molecule type" value="Genomic_DNA"/>
</dbReference>
<dbReference type="Proteomes" id="UP000805649">
    <property type="component" value="Unassembled WGS sequence"/>
</dbReference>
<evidence type="ECO:0000313" key="1">
    <source>
        <dbReference type="EMBL" id="KAL0940602.1"/>
    </source>
</evidence>
<proteinExistence type="predicted"/>
<organism evidence="1 2">
    <name type="scientific">Colletotrichum truncatum</name>
    <name type="common">Anthracnose fungus</name>
    <name type="synonym">Colletotrichum capsici</name>
    <dbReference type="NCBI Taxonomy" id="5467"/>
    <lineage>
        <taxon>Eukaryota</taxon>
        <taxon>Fungi</taxon>
        <taxon>Dikarya</taxon>
        <taxon>Ascomycota</taxon>
        <taxon>Pezizomycotina</taxon>
        <taxon>Sordariomycetes</taxon>
        <taxon>Hypocreomycetidae</taxon>
        <taxon>Glomerellales</taxon>
        <taxon>Glomerellaceae</taxon>
        <taxon>Colletotrichum</taxon>
        <taxon>Colletotrichum truncatum species complex</taxon>
    </lineage>
</organism>
<gene>
    <name evidence="1" type="ORF">CTRU02_203365</name>
</gene>
<protein>
    <submittedName>
        <fullName evidence="1">Phosphoric ester</fullName>
    </submittedName>
</protein>
<reference evidence="1 2" key="1">
    <citation type="journal article" date="2020" name="Phytopathology">
        <title>Genome Sequence Resources of Colletotrichum truncatum, C. plurivorum, C. musicola, and C. sojae: Four Species Pathogenic to Soybean (Glycine max).</title>
        <authorList>
            <person name="Rogerio F."/>
            <person name="Boufleur T.R."/>
            <person name="Ciampi-Guillardi M."/>
            <person name="Sukno S.A."/>
            <person name="Thon M.R."/>
            <person name="Massola Junior N.S."/>
            <person name="Baroncelli R."/>
        </authorList>
    </citation>
    <scope>NUCLEOTIDE SEQUENCE [LARGE SCALE GENOMIC DNA]</scope>
    <source>
        <strain evidence="1 2">CMES1059</strain>
    </source>
</reference>
<sequence>MRFPTPSLSGFDAILNQPQETTWDRLFSSPLTTIARILYNFFPVSFPIPPYTNNSDEAVTVVCVSDTHNTQPHLPPGDILVHAGDLTASGTRVELQETLNWLNRQPHRHKVVIAGNHDLCLDGNLQDTREDGDEEPDWGDVIYLDRTSVTLKIPISSLDKPRTREIRVYGSPCTPQHGNWAFQYPRSSPSDPWAGSVPEGTDILVTHAPPKGHMDDPRGHWGCELLLKEVWRVRPRLHVFGHVHCGHGVEVVPFDELQSAYEDVVFEEAKAVAAGGSGGLKALARVVKAWVGVWWRGGRRGKGQTILVNAASIGGIRDRLIREAVVVRI</sequence>
<name>A0ACC3Z937_COLTU</name>
<evidence type="ECO:0000313" key="2">
    <source>
        <dbReference type="Proteomes" id="UP000805649"/>
    </source>
</evidence>
<accession>A0ACC3Z937</accession>
<keyword evidence="2" id="KW-1185">Reference proteome</keyword>